<name>A0A0S2KNK7_9BACT</name>
<sequence>MEPFYFRRLDVYRNAKQLSRLIYELLRKYPAEERFALCSQLRRAVTSIPINIAEGFGRFSSKEKAHFIEIAFGSVTEVLCEIELSLDEGYISQEEFKQVEERLSVIGKQLSGLHSSILRNGDSRIRER</sequence>
<dbReference type="InterPro" id="IPR012657">
    <property type="entry name" value="23S_rRNA-intervening_sequence"/>
</dbReference>
<proteinExistence type="predicted"/>
<keyword evidence="2" id="KW-1185">Reference proteome</keyword>
<dbReference type="InterPro" id="IPR036583">
    <property type="entry name" value="23S_rRNA_IVS_sf"/>
</dbReference>
<dbReference type="EMBL" id="CP013195">
    <property type="protein sequence ID" value="ALO49683.1"/>
    <property type="molecule type" value="Genomic_DNA"/>
</dbReference>
<dbReference type="PANTHER" id="PTHR38471">
    <property type="entry name" value="FOUR HELIX BUNDLE PROTEIN"/>
    <property type="match status" value="1"/>
</dbReference>
<organism evidence="1 2">
    <name type="scientific">Hoylesella enoeca</name>
    <dbReference type="NCBI Taxonomy" id="76123"/>
    <lineage>
        <taxon>Bacteria</taxon>
        <taxon>Pseudomonadati</taxon>
        <taxon>Bacteroidota</taxon>
        <taxon>Bacteroidia</taxon>
        <taxon>Bacteroidales</taxon>
        <taxon>Prevotellaceae</taxon>
        <taxon>Hoylesella</taxon>
    </lineage>
</organism>
<accession>A0A0S2KNK7</accession>
<dbReference type="eggNOG" id="ENOG5032SXU">
    <property type="taxonomic scope" value="Bacteria"/>
</dbReference>
<dbReference type="NCBIfam" id="TIGR02436">
    <property type="entry name" value="four helix bundle protein"/>
    <property type="match status" value="1"/>
</dbReference>
<protein>
    <submittedName>
        <fullName evidence="1">Four helix bundle protein</fullName>
    </submittedName>
</protein>
<dbReference type="KEGG" id="peo:AS203_11810"/>
<dbReference type="RefSeq" id="WP_024991412.1">
    <property type="nucleotide sequence ID" value="NZ_CP013195.1"/>
</dbReference>
<dbReference type="Gene3D" id="1.20.1440.60">
    <property type="entry name" value="23S rRNA-intervening sequence"/>
    <property type="match status" value="1"/>
</dbReference>
<dbReference type="Proteomes" id="UP000056252">
    <property type="component" value="Chromosome"/>
</dbReference>
<dbReference type="OrthoDB" id="9811959at2"/>
<evidence type="ECO:0000313" key="1">
    <source>
        <dbReference type="EMBL" id="ALO49683.1"/>
    </source>
</evidence>
<dbReference type="PANTHER" id="PTHR38471:SF2">
    <property type="entry name" value="FOUR HELIX BUNDLE PROTEIN"/>
    <property type="match status" value="1"/>
</dbReference>
<dbReference type="Pfam" id="PF05635">
    <property type="entry name" value="23S_rRNA_IVP"/>
    <property type="match status" value="1"/>
</dbReference>
<dbReference type="SUPFAM" id="SSF158446">
    <property type="entry name" value="IVS-encoded protein-like"/>
    <property type="match status" value="1"/>
</dbReference>
<dbReference type="AlphaFoldDB" id="A0A0S2KNK7"/>
<evidence type="ECO:0000313" key="2">
    <source>
        <dbReference type="Proteomes" id="UP000056252"/>
    </source>
</evidence>
<gene>
    <name evidence="1" type="ORF">AS203_11810</name>
</gene>
<reference evidence="2" key="1">
    <citation type="submission" date="2015-11" db="EMBL/GenBank/DDBJ databases">
        <authorList>
            <person name="Holder M.E."/>
            <person name="Ajami N.J."/>
            <person name="Petrosino J.F."/>
        </authorList>
    </citation>
    <scope>NUCLEOTIDE SEQUENCE [LARGE SCALE GENOMIC DNA]</scope>
    <source>
        <strain evidence="2">F0113</strain>
    </source>
</reference>
<dbReference type="STRING" id="76123.AS203_11810"/>
<dbReference type="CDD" id="cd16377">
    <property type="entry name" value="23S_rRNA_IVP_like"/>
    <property type="match status" value="1"/>
</dbReference>